<dbReference type="GO" id="GO:0005576">
    <property type="term" value="C:extracellular region"/>
    <property type="evidence" value="ECO:0007669"/>
    <property type="project" value="UniProtKB-SubCell"/>
</dbReference>
<keyword evidence="4" id="KW-0479">Metal-binding</keyword>
<dbReference type="InterPro" id="IPR036116">
    <property type="entry name" value="FN3_sf"/>
</dbReference>
<dbReference type="InterPro" id="IPR011050">
    <property type="entry name" value="Pectin_lyase_fold/virulence"/>
</dbReference>
<keyword evidence="5 10" id="KW-0732">Signal</keyword>
<sequence length="579" mass="59887">MTKHQAVFSGLTALLLVLSPAAHAAEYIVAPNGSDSNPGTLSAPLATLGKALTLAGAGDTVYLRGGNYGLSSSINVSKSGASGNLLKIHAYPRERPVLDAAAMSSTGYYSGWPLVLNNASWVHLKGLEITNGPMGGLVILGASHHNLIEGLDVHHNGRLAQWEGKGISLYGSSADNLLLNNDSHHNRDLQDSNADGFQVSTTGAGNVLRGNRAWRNSDDGFDFFNIFDNSLAAPLTLEGNWAFENGYLENGTASIGDGNGFKLGGRRANTSGSSGGHTLRFNVSWGNRNKGFDENDATQPLTLHSNTAYANGRYDYAFWTTAHVLRNNLAYAGALGVSVCCGAAGSVVDHNSWTLPVSVNAADFQSLVASSATAARAADGSLPTSGFLRLAAGSDLVDAGVNVGLSYQGSAPDLGAYEQAVGTSDTNPPSTPSSLSASADSASGVQLVWIAATDNVGVSGYRVLRNGGVVGSSSAISFRDTGLSARTTYNYQVQALDAAGNASALSSTATATTWRFSLGQRVKLSGKTTVYASVGGNVIGSQGKGAWGGVTAGPVFSGGDEWWQFDFDSGVDGWLRFAP</sequence>
<comment type="subcellular location">
    <subcellularLocation>
        <location evidence="2">Secreted</location>
    </subcellularLocation>
</comment>
<evidence type="ECO:0000256" key="6">
    <source>
        <dbReference type="ARBA" id="ARBA00022837"/>
    </source>
</evidence>
<feature type="signal peptide" evidence="10">
    <location>
        <begin position="1"/>
        <end position="24"/>
    </location>
</feature>
<dbReference type="PANTHER" id="PTHR40088">
    <property type="entry name" value="PECTATE LYASE (EUROFUNG)"/>
    <property type="match status" value="1"/>
</dbReference>
<dbReference type="PANTHER" id="PTHR40088:SF1">
    <property type="entry name" value="PECTATE LYASE PEL9"/>
    <property type="match status" value="1"/>
</dbReference>
<name>A0AA95SLP3_9BURK</name>
<keyword evidence="3" id="KW-0964">Secreted</keyword>
<dbReference type="RefSeq" id="WP_285231565.1">
    <property type="nucleotide sequence ID" value="NZ_CP116346.1"/>
</dbReference>
<evidence type="ECO:0000256" key="3">
    <source>
        <dbReference type="ARBA" id="ARBA00022525"/>
    </source>
</evidence>
<evidence type="ECO:0000256" key="5">
    <source>
        <dbReference type="ARBA" id="ARBA00022729"/>
    </source>
</evidence>
<comment type="cofactor">
    <cofactor evidence="1">
        <name>Ca(2+)</name>
        <dbReference type="ChEBI" id="CHEBI:29108"/>
    </cofactor>
</comment>
<dbReference type="InterPro" id="IPR012334">
    <property type="entry name" value="Pectin_lyas_fold"/>
</dbReference>
<evidence type="ECO:0000256" key="8">
    <source>
        <dbReference type="ARBA" id="ARBA00038263"/>
    </source>
</evidence>
<keyword evidence="13" id="KW-1185">Reference proteome</keyword>
<proteinExistence type="inferred from homology"/>
<keyword evidence="7" id="KW-0456">Lyase</keyword>
<accession>A0AA95SLP3</accession>
<evidence type="ECO:0000313" key="13">
    <source>
        <dbReference type="Proteomes" id="UP001177769"/>
    </source>
</evidence>
<gene>
    <name evidence="12" type="ORF">PFX98_16430</name>
</gene>
<dbReference type="Proteomes" id="UP001177769">
    <property type="component" value="Chromosome"/>
</dbReference>
<feature type="chain" id="PRO_5041658943" evidence="10">
    <location>
        <begin position="25"/>
        <end position="579"/>
    </location>
</feature>
<evidence type="ECO:0000256" key="2">
    <source>
        <dbReference type="ARBA" id="ARBA00004613"/>
    </source>
</evidence>
<dbReference type="InterPro" id="IPR053868">
    <property type="entry name" value="Pel9A-like_beta_helix"/>
</dbReference>
<dbReference type="Pfam" id="PF22842">
    <property type="entry name" value="Pel9A-like_beta_helix"/>
    <property type="match status" value="1"/>
</dbReference>
<dbReference type="SMART" id="SM00710">
    <property type="entry name" value="PbH1"/>
    <property type="match status" value="5"/>
</dbReference>
<dbReference type="Gene3D" id="2.60.40.10">
    <property type="entry name" value="Immunoglobulins"/>
    <property type="match status" value="1"/>
</dbReference>
<dbReference type="InterPro" id="IPR052052">
    <property type="entry name" value="Polysaccharide_Lyase_9"/>
</dbReference>
<dbReference type="InterPro" id="IPR006626">
    <property type="entry name" value="PbH1"/>
</dbReference>
<dbReference type="InterPro" id="IPR003961">
    <property type="entry name" value="FN3_dom"/>
</dbReference>
<dbReference type="Gene3D" id="2.160.20.10">
    <property type="entry name" value="Single-stranded right-handed beta-helix, Pectin lyase-like"/>
    <property type="match status" value="1"/>
</dbReference>
<evidence type="ECO:0000256" key="9">
    <source>
        <dbReference type="SAM" id="MobiDB-lite"/>
    </source>
</evidence>
<dbReference type="KEGG" id="pais:PFX98_16430"/>
<comment type="similarity">
    <text evidence="8">Belongs to the polysaccharide lyase 9 family.</text>
</comment>
<feature type="compositionally biased region" description="Low complexity" evidence="9">
    <location>
        <begin position="423"/>
        <end position="438"/>
    </location>
</feature>
<dbReference type="PROSITE" id="PS50853">
    <property type="entry name" value="FN3"/>
    <property type="match status" value="1"/>
</dbReference>
<dbReference type="SUPFAM" id="SSF49265">
    <property type="entry name" value="Fibronectin type III"/>
    <property type="match status" value="1"/>
</dbReference>
<dbReference type="EMBL" id="CP116346">
    <property type="protein sequence ID" value="WIT10492.1"/>
    <property type="molecule type" value="Genomic_DNA"/>
</dbReference>
<protein>
    <submittedName>
        <fullName evidence="12">Right-handed parallel beta-helix repeat-containing protein</fullName>
    </submittedName>
</protein>
<dbReference type="CDD" id="cd00063">
    <property type="entry name" value="FN3"/>
    <property type="match status" value="1"/>
</dbReference>
<dbReference type="SUPFAM" id="SSF51126">
    <property type="entry name" value="Pectin lyase-like"/>
    <property type="match status" value="1"/>
</dbReference>
<feature type="domain" description="Fibronectin type-III" evidence="11">
    <location>
        <begin position="431"/>
        <end position="516"/>
    </location>
</feature>
<evidence type="ECO:0000256" key="4">
    <source>
        <dbReference type="ARBA" id="ARBA00022723"/>
    </source>
</evidence>
<evidence type="ECO:0000256" key="1">
    <source>
        <dbReference type="ARBA" id="ARBA00001913"/>
    </source>
</evidence>
<evidence type="ECO:0000313" key="12">
    <source>
        <dbReference type="EMBL" id="WIT10492.1"/>
    </source>
</evidence>
<dbReference type="InterPro" id="IPR013783">
    <property type="entry name" value="Ig-like_fold"/>
</dbReference>
<keyword evidence="6" id="KW-0106">Calcium</keyword>
<evidence type="ECO:0000259" key="11">
    <source>
        <dbReference type="PROSITE" id="PS50853"/>
    </source>
</evidence>
<feature type="region of interest" description="Disordered" evidence="9">
    <location>
        <begin position="419"/>
        <end position="438"/>
    </location>
</feature>
<dbReference type="SMART" id="SM00060">
    <property type="entry name" value="FN3"/>
    <property type="match status" value="1"/>
</dbReference>
<reference evidence="12" key="1">
    <citation type="submission" date="2023-01" db="EMBL/GenBank/DDBJ databases">
        <title>Whole genome sequence of Paucibacter sp. S2-9 isolated from pond sediment.</title>
        <authorList>
            <person name="Jung J.Y."/>
        </authorList>
    </citation>
    <scope>NUCLEOTIDE SEQUENCE</scope>
    <source>
        <strain evidence="12">S2-9</strain>
    </source>
</reference>
<dbReference type="AlphaFoldDB" id="A0AA95SLP3"/>
<dbReference type="GO" id="GO:0046872">
    <property type="term" value="F:metal ion binding"/>
    <property type="evidence" value="ECO:0007669"/>
    <property type="project" value="UniProtKB-KW"/>
</dbReference>
<organism evidence="12 13">
    <name type="scientific">Paucibacter sediminis</name>
    <dbReference type="NCBI Taxonomy" id="3019553"/>
    <lineage>
        <taxon>Bacteria</taxon>
        <taxon>Pseudomonadati</taxon>
        <taxon>Pseudomonadota</taxon>
        <taxon>Betaproteobacteria</taxon>
        <taxon>Burkholderiales</taxon>
        <taxon>Sphaerotilaceae</taxon>
        <taxon>Roseateles</taxon>
    </lineage>
</organism>
<dbReference type="GO" id="GO:0016837">
    <property type="term" value="F:carbon-oxygen lyase activity, acting on polysaccharides"/>
    <property type="evidence" value="ECO:0007669"/>
    <property type="project" value="TreeGrafter"/>
</dbReference>
<evidence type="ECO:0000256" key="7">
    <source>
        <dbReference type="ARBA" id="ARBA00023239"/>
    </source>
</evidence>
<evidence type="ECO:0000256" key="10">
    <source>
        <dbReference type="SAM" id="SignalP"/>
    </source>
</evidence>